<evidence type="ECO:0000313" key="6">
    <source>
        <dbReference type="Proteomes" id="UP000659654"/>
    </source>
</evidence>
<organism evidence="5 7">
    <name type="scientific">Bursaphelenchus xylophilus</name>
    <name type="common">Pinewood nematode worm</name>
    <name type="synonym">Aphelenchoides xylophilus</name>
    <dbReference type="NCBI Taxonomy" id="6326"/>
    <lineage>
        <taxon>Eukaryota</taxon>
        <taxon>Metazoa</taxon>
        <taxon>Ecdysozoa</taxon>
        <taxon>Nematoda</taxon>
        <taxon>Chromadorea</taxon>
        <taxon>Rhabditida</taxon>
        <taxon>Tylenchina</taxon>
        <taxon>Tylenchomorpha</taxon>
        <taxon>Aphelenchoidea</taxon>
        <taxon>Aphelenchoididae</taxon>
        <taxon>Bursaphelenchus</taxon>
    </lineage>
</organism>
<dbReference type="OrthoDB" id="10693852at2759"/>
<keyword evidence="2" id="KW-0732">Signal</keyword>
<dbReference type="AlphaFoldDB" id="A0A1I7SFC1"/>
<evidence type="ECO:0000256" key="1">
    <source>
        <dbReference type="SAM" id="Phobius"/>
    </source>
</evidence>
<gene>
    <name evidence="3" type="ORF">BXYJ_LOCUS2725</name>
</gene>
<evidence type="ECO:0000313" key="5">
    <source>
        <dbReference type="Proteomes" id="UP000095284"/>
    </source>
</evidence>
<accession>A0A1I7SFC1</accession>
<evidence type="ECO:0000256" key="2">
    <source>
        <dbReference type="SAM" id="SignalP"/>
    </source>
</evidence>
<dbReference type="Proteomes" id="UP000582659">
    <property type="component" value="Unassembled WGS sequence"/>
</dbReference>
<feature type="transmembrane region" description="Helical" evidence="1">
    <location>
        <begin position="317"/>
        <end position="344"/>
    </location>
</feature>
<keyword evidence="1" id="KW-0812">Transmembrane</keyword>
<protein>
    <submittedName>
        <fullName evidence="3">(pine wood nematode) hypothetical protein</fullName>
    </submittedName>
</protein>
<evidence type="ECO:0000313" key="4">
    <source>
        <dbReference type="EMBL" id="CAG9089697.1"/>
    </source>
</evidence>
<sequence>MVGNFLIFLILFANVFAREDYLRLAPDCSVVATRIISTITDGPCTNLATVYIDKSSILILRVKDSKTIEYATLDGERGEGAEGSVKMLKFYGASLEYALGDDCSLRSESLSAFMDFRTLYIKVTCGHVQAFVRSVVYSTKMIYTPPGVPIYVDANIHNRLFGIAPSLELRQIEPNLNVEAKVFEIPMEGGDARVRMLTRLNSTGSTNTPFEAGSILYSYWENEEKIMVAVKRSGEIRFGYFEKKIDNFTEVCEPISGVGNSLFFCFLDLASTGGGEYTWMRSDLVNDEWFSQEKSHLPNLTEPVQQCSNWTHRRAQIVGVLFPMAIAELTFLIVTILIFSCCALGRKKKLYKEYTAAKLE</sequence>
<keyword evidence="6" id="KW-1185">Reference proteome</keyword>
<keyword evidence="1" id="KW-1133">Transmembrane helix</keyword>
<dbReference type="EMBL" id="CAJFDI010000001">
    <property type="protein sequence ID" value="CAD5212050.1"/>
    <property type="molecule type" value="Genomic_DNA"/>
</dbReference>
<evidence type="ECO:0000313" key="7">
    <source>
        <dbReference type="WBParaSite" id="BXY_1173300.1"/>
    </source>
</evidence>
<keyword evidence="1" id="KW-0472">Membrane</keyword>
<reference evidence="4" key="2">
    <citation type="submission" date="2020-08" db="EMBL/GenBank/DDBJ databases">
        <authorList>
            <person name="Kikuchi T."/>
        </authorList>
    </citation>
    <scope>NUCLEOTIDE SEQUENCE</scope>
    <source>
        <strain evidence="3">Ka4C1</strain>
    </source>
</reference>
<proteinExistence type="predicted"/>
<dbReference type="Proteomes" id="UP000095284">
    <property type="component" value="Unplaced"/>
</dbReference>
<feature type="chain" id="PRO_5035360018" evidence="2">
    <location>
        <begin position="18"/>
        <end position="360"/>
    </location>
</feature>
<dbReference type="EMBL" id="CAJFCV020000001">
    <property type="protein sequence ID" value="CAG9089697.1"/>
    <property type="molecule type" value="Genomic_DNA"/>
</dbReference>
<name>A0A1I7SFC1_BURXY</name>
<dbReference type="WBParaSite" id="BXY_1173300.1">
    <property type="protein sequence ID" value="BXY_1173300.1"/>
    <property type="gene ID" value="BXY_1173300"/>
</dbReference>
<reference evidence="7" key="1">
    <citation type="submission" date="2016-11" db="UniProtKB">
        <authorList>
            <consortium name="WormBaseParasite"/>
        </authorList>
    </citation>
    <scope>IDENTIFICATION</scope>
</reference>
<feature type="signal peptide" evidence="2">
    <location>
        <begin position="1"/>
        <end position="17"/>
    </location>
</feature>
<evidence type="ECO:0000313" key="3">
    <source>
        <dbReference type="EMBL" id="CAD5212050.1"/>
    </source>
</evidence>
<dbReference type="Proteomes" id="UP000659654">
    <property type="component" value="Unassembled WGS sequence"/>
</dbReference>